<comment type="caution">
    <text evidence="2">The sequence shown here is derived from an EMBL/GenBank/DDBJ whole genome shotgun (WGS) entry which is preliminary data.</text>
</comment>
<evidence type="ECO:0000313" key="2">
    <source>
        <dbReference type="EMBL" id="MFF0006002.1"/>
    </source>
</evidence>
<evidence type="ECO:0008006" key="4">
    <source>
        <dbReference type="Google" id="ProtNLM"/>
    </source>
</evidence>
<accession>A0ABW6N074</accession>
<feature type="region of interest" description="Disordered" evidence="1">
    <location>
        <begin position="174"/>
        <end position="254"/>
    </location>
</feature>
<feature type="compositionally biased region" description="Basic and acidic residues" evidence="1">
    <location>
        <begin position="203"/>
        <end position="212"/>
    </location>
</feature>
<name>A0ABW6N074_9ACTN</name>
<keyword evidence="3" id="KW-1185">Reference proteome</keyword>
<gene>
    <name evidence="2" type="ORF">ACFYQT_21510</name>
</gene>
<organism evidence="2 3">
    <name type="scientific">Streptomyces tibetensis</name>
    <dbReference type="NCBI Taxonomy" id="2382123"/>
    <lineage>
        <taxon>Bacteria</taxon>
        <taxon>Bacillati</taxon>
        <taxon>Actinomycetota</taxon>
        <taxon>Actinomycetes</taxon>
        <taxon>Kitasatosporales</taxon>
        <taxon>Streptomycetaceae</taxon>
        <taxon>Streptomyces</taxon>
    </lineage>
</organism>
<dbReference type="PROSITE" id="PS51257">
    <property type="entry name" value="PROKAR_LIPOPROTEIN"/>
    <property type="match status" value="1"/>
</dbReference>
<dbReference type="RefSeq" id="WP_361946417.1">
    <property type="nucleotide sequence ID" value="NZ_JBEXWI010000022.1"/>
</dbReference>
<sequence length="254" mass="26465">MRGMVGRVCGAGLVAGVLVTGAAACSGGSGGDGNGRAEACAEGTYAWSGVRREQRLTALSDPIWFKKKTDSYTSRLEPVGDRVYRPSVTGAPEGVGAAGVIKALGRHLKTEEPLAGPSEEEVPERDHYFEVETGDLKGAYYAWGYVELVTADFTYTCGNDEPVQGRVRTWEGTGSGFMPCSEEPSEGVAGRAAAGELCPADSRAARAADRAEPSAGGRGGPPRPPGALEEAVEPSPPAYTPPGTSQRQRTRTMG</sequence>
<dbReference type="EMBL" id="JBIAJP010000005">
    <property type="protein sequence ID" value="MFF0006002.1"/>
    <property type="molecule type" value="Genomic_DNA"/>
</dbReference>
<evidence type="ECO:0000256" key="1">
    <source>
        <dbReference type="SAM" id="MobiDB-lite"/>
    </source>
</evidence>
<dbReference type="Proteomes" id="UP001601422">
    <property type="component" value="Unassembled WGS sequence"/>
</dbReference>
<evidence type="ECO:0000313" key="3">
    <source>
        <dbReference type="Proteomes" id="UP001601422"/>
    </source>
</evidence>
<reference evidence="2 3" key="1">
    <citation type="submission" date="2024-10" db="EMBL/GenBank/DDBJ databases">
        <title>The Natural Products Discovery Center: Release of the First 8490 Sequenced Strains for Exploring Actinobacteria Biosynthetic Diversity.</title>
        <authorList>
            <person name="Kalkreuter E."/>
            <person name="Kautsar S.A."/>
            <person name="Yang D."/>
            <person name="Bader C.D."/>
            <person name="Teijaro C.N."/>
            <person name="Fluegel L."/>
            <person name="Davis C.M."/>
            <person name="Simpson J.R."/>
            <person name="Lauterbach L."/>
            <person name="Steele A.D."/>
            <person name="Gui C."/>
            <person name="Meng S."/>
            <person name="Li G."/>
            <person name="Viehrig K."/>
            <person name="Ye F."/>
            <person name="Su P."/>
            <person name="Kiefer A.F."/>
            <person name="Nichols A."/>
            <person name="Cepeda A.J."/>
            <person name="Yan W."/>
            <person name="Fan B."/>
            <person name="Jiang Y."/>
            <person name="Adhikari A."/>
            <person name="Zheng C.-J."/>
            <person name="Schuster L."/>
            <person name="Cowan T.M."/>
            <person name="Smanski M.J."/>
            <person name="Chevrette M.G."/>
            <person name="De Carvalho L.P.S."/>
            <person name="Shen B."/>
        </authorList>
    </citation>
    <scope>NUCLEOTIDE SEQUENCE [LARGE SCALE GENOMIC DNA]</scope>
    <source>
        <strain evidence="2 3">NPDC005497</strain>
    </source>
</reference>
<proteinExistence type="predicted"/>
<feature type="compositionally biased region" description="Polar residues" evidence="1">
    <location>
        <begin position="242"/>
        <end position="254"/>
    </location>
</feature>
<protein>
    <recommendedName>
        <fullName evidence="4">Lipoprotein</fullName>
    </recommendedName>
</protein>